<dbReference type="PROSITE" id="PS00144">
    <property type="entry name" value="ASN_GLN_ASE_1"/>
    <property type="match status" value="1"/>
</dbReference>
<dbReference type="SUPFAM" id="SSF53774">
    <property type="entry name" value="Glutaminase/Asparaginase"/>
    <property type="match status" value="1"/>
</dbReference>
<dbReference type="OrthoDB" id="9788068at2"/>
<dbReference type="Proteomes" id="UP000250462">
    <property type="component" value="Unassembled WGS sequence"/>
</dbReference>
<dbReference type="Gene3D" id="3.40.50.1170">
    <property type="entry name" value="L-asparaginase, N-terminal domain"/>
    <property type="match status" value="1"/>
</dbReference>
<dbReference type="InterPro" id="IPR037152">
    <property type="entry name" value="L-asparaginase_N_sf"/>
</dbReference>
<evidence type="ECO:0000256" key="8">
    <source>
        <dbReference type="PROSITE-ProRule" id="PRU10100"/>
    </source>
</evidence>
<feature type="binding site" evidence="6">
    <location>
        <begin position="91"/>
        <end position="92"/>
    </location>
    <ligand>
        <name>substrate</name>
    </ligand>
</feature>
<keyword evidence="12" id="KW-1185">Reference proteome</keyword>
<reference evidence="11 12" key="1">
    <citation type="submission" date="2018-06" db="EMBL/GenBank/DDBJ databases">
        <title>Phytoactinopolyspora halophila sp. nov., a novel halophilic actinomycete isolated from a saline soil in China.</title>
        <authorList>
            <person name="Tang S.-K."/>
        </authorList>
    </citation>
    <scope>NUCLEOTIDE SEQUENCE [LARGE SCALE GENOMIC DNA]</scope>
    <source>
        <strain evidence="11 12">YIM 96934</strain>
    </source>
</reference>
<proteinExistence type="inferred from homology"/>
<dbReference type="AlphaFoldDB" id="A0A329QYQ8"/>
<keyword evidence="3" id="KW-0378">Hydrolase</keyword>
<dbReference type="InterPro" id="IPR027474">
    <property type="entry name" value="L-asparaginase_N"/>
</dbReference>
<evidence type="ECO:0000256" key="7">
    <source>
        <dbReference type="PROSITE-ProRule" id="PRU10099"/>
    </source>
</evidence>
<dbReference type="PRINTS" id="PR00139">
    <property type="entry name" value="ASNGLNASE"/>
</dbReference>
<dbReference type="InterPro" id="IPR006034">
    <property type="entry name" value="Asparaginase/glutaminase-like"/>
</dbReference>
<dbReference type="Pfam" id="PF00710">
    <property type="entry name" value="Asparaginase"/>
    <property type="match status" value="1"/>
</dbReference>
<evidence type="ECO:0000313" key="12">
    <source>
        <dbReference type="Proteomes" id="UP000250462"/>
    </source>
</evidence>
<comment type="caution">
    <text evidence="11">The sequence shown here is derived from an EMBL/GenBank/DDBJ whole genome shotgun (WGS) entry which is preliminary data.</text>
</comment>
<gene>
    <name evidence="11" type="ORF">DPM12_07470</name>
</gene>
<protein>
    <recommendedName>
        <fullName evidence="2">asparaginase</fullName>
        <ecNumber evidence="2">3.5.1.1</ecNumber>
    </recommendedName>
</protein>
<dbReference type="PIRSF" id="PIRSF500176">
    <property type="entry name" value="L_ASNase"/>
    <property type="match status" value="1"/>
</dbReference>
<dbReference type="PROSITE" id="PS51732">
    <property type="entry name" value="ASN_GLN_ASE_3"/>
    <property type="match status" value="1"/>
</dbReference>
<feature type="domain" description="L-asparaginase N-terminal" evidence="9">
    <location>
        <begin position="12"/>
        <end position="195"/>
    </location>
</feature>
<organism evidence="11 12">
    <name type="scientific">Phytoactinopolyspora halophila</name>
    <dbReference type="NCBI Taxonomy" id="1981511"/>
    <lineage>
        <taxon>Bacteria</taxon>
        <taxon>Bacillati</taxon>
        <taxon>Actinomycetota</taxon>
        <taxon>Actinomycetes</taxon>
        <taxon>Jiangellales</taxon>
        <taxon>Jiangellaceae</taxon>
        <taxon>Phytoactinopolyspora</taxon>
    </lineage>
</organism>
<feature type="active site" evidence="7">
    <location>
        <position position="20"/>
    </location>
</feature>
<feature type="domain" description="Asparaginase/glutaminase C-terminal" evidence="10">
    <location>
        <begin position="212"/>
        <end position="320"/>
    </location>
</feature>
<dbReference type="InterPro" id="IPR040919">
    <property type="entry name" value="Asparaginase_C"/>
</dbReference>
<dbReference type="PANTHER" id="PTHR11707:SF28">
    <property type="entry name" value="60 KDA LYSOPHOSPHOLIPASE"/>
    <property type="match status" value="1"/>
</dbReference>
<evidence type="ECO:0000259" key="9">
    <source>
        <dbReference type="Pfam" id="PF00710"/>
    </source>
</evidence>
<evidence type="ECO:0000259" key="10">
    <source>
        <dbReference type="Pfam" id="PF17763"/>
    </source>
</evidence>
<dbReference type="GO" id="GO:0006528">
    <property type="term" value="P:asparagine metabolic process"/>
    <property type="evidence" value="ECO:0007669"/>
    <property type="project" value="InterPro"/>
</dbReference>
<accession>A0A329QYQ8</accession>
<dbReference type="PANTHER" id="PTHR11707">
    <property type="entry name" value="L-ASPARAGINASE"/>
    <property type="match status" value="1"/>
</dbReference>
<dbReference type="GO" id="GO:0004067">
    <property type="term" value="F:asparaginase activity"/>
    <property type="evidence" value="ECO:0007669"/>
    <property type="project" value="UniProtKB-UniRule"/>
</dbReference>
<sequence>MSTEMSRPRPHVRVLTTGGTIASRWRGASVVATDGPDDLLAHLDLPGIGLEGQEVLRIGSYRVGDPELRQIARAAHEAAHEADGVVVTHGTDTMEESAFLTDLVHSGETPIVFCGAQRHADEPDTDGPRNLENAVRLAANEHARGIGTVVCMAGTAWPARFAAKTHTTALDAYSAPSAGPLATVDSTAVRVLARPARGDTFDPVVLGEPLPRVDIVTAYAGADGALLRAAVQAGARGIVVAGLGAGNLPPALAEEIAGAITAGVPVVVASRCGAGPVIPLYGGPGGGRDLARSGLIFAGTVRPAHARLLLALALSTASTASMMERVAEILARHM</sequence>
<evidence type="ECO:0000256" key="5">
    <source>
        <dbReference type="PIRSR" id="PIRSR001220-1"/>
    </source>
</evidence>
<name>A0A329QYQ8_9ACTN</name>
<feature type="binding site" evidence="6">
    <location>
        <position position="60"/>
    </location>
    <ligand>
        <name>substrate</name>
    </ligand>
</feature>
<dbReference type="InterPro" id="IPR027473">
    <property type="entry name" value="L-asparaginase_C"/>
</dbReference>
<dbReference type="InterPro" id="IPR004550">
    <property type="entry name" value="AsnASE_II"/>
</dbReference>
<dbReference type="InterPro" id="IPR036152">
    <property type="entry name" value="Asp/glu_Ase-like_sf"/>
</dbReference>
<dbReference type="RefSeq" id="WP_112257662.1">
    <property type="nucleotide sequence ID" value="NZ_QMIG01000004.1"/>
</dbReference>
<dbReference type="EC" id="3.5.1.1" evidence="2"/>
<feature type="active site" evidence="8">
    <location>
        <position position="91"/>
    </location>
</feature>
<dbReference type="CDD" id="cd08964">
    <property type="entry name" value="L-asparaginase_II"/>
    <property type="match status" value="1"/>
</dbReference>
<dbReference type="InterPro" id="IPR020827">
    <property type="entry name" value="Asparaginase/glutaminase_AS1"/>
</dbReference>
<evidence type="ECO:0000313" key="11">
    <source>
        <dbReference type="EMBL" id="RAW16452.1"/>
    </source>
</evidence>
<dbReference type="PROSITE" id="PS00917">
    <property type="entry name" value="ASN_GLN_ASE_2"/>
    <property type="match status" value="1"/>
</dbReference>
<dbReference type="Gene3D" id="3.40.50.40">
    <property type="match status" value="1"/>
</dbReference>
<dbReference type="PIRSF" id="PIRSF001220">
    <property type="entry name" value="L-ASNase_gatD"/>
    <property type="match status" value="1"/>
</dbReference>
<evidence type="ECO:0000256" key="2">
    <source>
        <dbReference type="ARBA" id="ARBA00012920"/>
    </source>
</evidence>
<dbReference type="EMBL" id="QMIG01000004">
    <property type="protein sequence ID" value="RAW16452.1"/>
    <property type="molecule type" value="Genomic_DNA"/>
</dbReference>
<dbReference type="InterPro" id="IPR027475">
    <property type="entry name" value="Asparaginase/glutaminase_AS2"/>
</dbReference>
<dbReference type="SMART" id="SM00870">
    <property type="entry name" value="Asparaginase"/>
    <property type="match status" value="1"/>
</dbReference>
<evidence type="ECO:0000256" key="4">
    <source>
        <dbReference type="ARBA" id="ARBA00049366"/>
    </source>
</evidence>
<evidence type="ECO:0000256" key="6">
    <source>
        <dbReference type="PIRSR" id="PIRSR001220-2"/>
    </source>
</evidence>
<comment type="catalytic activity">
    <reaction evidence="4">
        <text>L-asparagine + H2O = L-aspartate + NH4(+)</text>
        <dbReference type="Rhea" id="RHEA:21016"/>
        <dbReference type="ChEBI" id="CHEBI:15377"/>
        <dbReference type="ChEBI" id="CHEBI:28938"/>
        <dbReference type="ChEBI" id="CHEBI:29991"/>
        <dbReference type="ChEBI" id="CHEBI:58048"/>
        <dbReference type="EC" id="3.5.1.1"/>
    </reaction>
</comment>
<evidence type="ECO:0000256" key="3">
    <source>
        <dbReference type="ARBA" id="ARBA00022801"/>
    </source>
</evidence>
<feature type="active site" description="O-isoaspartyl threonine intermediate" evidence="5">
    <location>
        <position position="20"/>
    </location>
</feature>
<evidence type="ECO:0000256" key="1">
    <source>
        <dbReference type="ARBA" id="ARBA00010518"/>
    </source>
</evidence>
<dbReference type="Pfam" id="PF17763">
    <property type="entry name" value="Asparaginase_C"/>
    <property type="match status" value="1"/>
</dbReference>
<comment type="similarity">
    <text evidence="1">Belongs to the asparaginase 1 family.</text>
</comment>